<protein>
    <recommendedName>
        <fullName evidence="3">Alpha/beta hydrolase</fullName>
    </recommendedName>
</protein>
<dbReference type="AlphaFoldDB" id="A0A024QDC6"/>
<dbReference type="EMBL" id="CCDP010000001">
    <property type="protein sequence ID" value="CDQ39946.1"/>
    <property type="molecule type" value="Genomic_DNA"/>
</dbReference>
<accession>A0A024QDC6</accession>
<proteinExistence type="predicted"/>
<comment type="caution">
    <text evidence="1">The sequence shown here is derived from an EMBL/GenBank/DDBJ whole genome shotgun (WGS) entry which is preliminary data.</text>
</comment>
<sequence length="35" mass="3711">MTGDMLTKSLDSSFGKVKYDVQGQGPNIVLVHGTS</sequence>
<evidence type="ECO:0008006" key="3">
    <source>
        <dbReference type="Google" id="ProtNLM"/>
    </source>
</evidence>
<reference evidence="2" key="2">
    <citation type="submission" date="2014-05" db="EMBL/GenBank/DDBJ databases">
        <title>Draft genome sequence of Virgibacillus massiliensis Vm-5.</title>
        <authorList>
            <person name="Khelaifia S."/>
            <person name="Croce O."/>
            <person name="Lagier J.C."/>
            <person name="Raoult D."/>
        </authorList>
    </citation>
    <scope>NUCLEOTIDE SEQUENCE [LARGE SCALE GENOMIC DNA]</scope>
    <source>
        <strain evidence="2">Vm-5</strain>
    </source>
</reference>
<name>A0A024QDC6_9BACI</name>
<reference evidence="1 2" key="1">
    <citation type="submission" date="2014-03" db="EMBL/GenBank/DDBJ databases">
        <authorList>
            <person name="Urmite Genomes U."/>
        </authorList>
    </citation>
    <scope>NUCLEOTIDE SEQUENCE [LARGE SCALE GENOMIC DNA]</scope>
    <source>
        <strain evidence="1 2">Vm-5</strain>
    </source>
</reference>
<evidence type="ECO:0000313" key="1">
    <source>
        <dbReference type="EMBL" id="CDQ39946.1"/>
    </source>
</evidence>
<organism evidence="1 2">
    <name type="scientific">Virgibacillus massiliensis</name>
    <dbReference type="NCBI Taxonomy" id="1462526"/>
    <lineage>
        <taxon>Bacteria</taxon>
        <taxon>Bacillati</taxon>
        <taxon>Bacillota</taxon>
        <taxon>Bacilli</taxon>
        <taxon>Bacillales</taxon>
        <taxon>Bacillaceae</taxon>
        <taxon>Virgibacillus</taxon>
    </lineage>
</organism>
<dbReference type="Proteomes" id="UP000028875">
    <property type="component" value="Unassembled WGS sequence"/>
</dbReference>
<keyword evidence="2" id="KW-1185">Reference proteome</keyword>
<gene>
    <name evidence="1" type="ORF">BN990_02263</name>
</gene>
<evidence type="ECO:0000313" key="2">
    <source>
        <dbReference type="Proteomes" id="UP000028875"/>
    </source>
</evidence>